<comment type="caution">
    <text evidence="1">The sequence shown here is derived from an EMBL/GenBank/DDBJ whole genome shotgun (WGS) entry which is preliminary data.</text>
</comment>
<dbReference type="RefSeq" id="WP_069015566.1">
    <property type="nucleotide sequence ID" value="NZ_LVJW01000007.1"/>
</dbReference>
<reference evidence="1 2" key="1">
    <citation type="submission" date="2016-03" db="EMBL/GenBank/DDBJ databases">
        <title>Chemosynthetic sulphur-oxidizing symbionts of marine invertebrate animals are capable of nitrogen fixation.</title>
        <authorList>
            <person name="Petersen J.M."/>
            <person name="Kemper A."/>
            <person name="Gruber-Vodicka H."/>
            <person name="Cardini U."/>
            <person name="Geest Mvander."/>
            <person name="Kleiner M."/>
            <person name="Bulgheresi S."/>
            <person name="Fussmann M."/>
            <person name="Herbold C."/>
            <person name="Seah B.K.B."/>
            <person name="Antony C.Paul."/>
            <person name="Liu D."/>
            <person name="Belitz A."/>
            <person name="Weber M."/>
        </authorList>
    </citation>
    <scope>NUCLEOTIDE SEQUENCE [LARGE SCALE GENOMIC DNA]</scope>
    <source>
        <strain evidence="1">G_D</strain>
    </source>
</reference>
<gene>
    <name evidence="1" type="ORF">A3196_20005</name>
</gene>
<evidence type="ECO:0000313" key="1">
    <source>
        <dbReference type="EMBL" id="ODB91901.1"/>
    </source>
</evidence>
<dbReference type="AlphaFoldDB" id="A0A1E2UH04"/>
<sequence length="262" mass="30178">METFNREGNVATLLTTLFALDMAETKRKSLQATAELQAQVKIALELAQSPSTNQKLPEKPIEGEWLADLNEMGVSLVEALTVKELYHIQGLLQPATLRQVEILKHFKMPGAVKMNKTMANYYIRRLFSERENVDAWQRRPPTSRVMQGLLYINGSFTRGMTQHQAQRRLRKSGIQSPSKYREWKHIETLFLGVNDLVIRQRNATRKITWKRFYHYYDELKSNGVPSDEISVEMMLARIAYHQRGKLRSTHFGGDESALLAAI</sequence>
<evidence type="ECO:0000313" key="2">
    <source>
        <dbReference type="Proteomes" id="UP000094849"/>
    </source>
</evidence>
<dbReference type="EMBL" id="LVJZ01000009">
    <property type="protein sequence ID" value="ODB91901.1"/>
    <property type="molecule type" value="Genomic_DNA"/>
</dbReference>
<name>A0A1E2UH04_9GAMM</name>
<protein>
    <submittedName>
        <fullName evidence="1">Uncharacterized protein</fullName>
    </submittedName>
</protein>
<proteinExistence type="predicted"/>
<accession>A0A1E2UH04</accession>
<dbReference type="Proteomes" id="UP000094849">
    <property type="component" value="Unassembled WGS sequence"/>
</dbReference>
<organism evidence="1 2">
    <name type="scientific">Candidatus Thiodiazotropha endoloripes</name>
    <dbReference type="NCBI Taxonomy" id="1818881"/>
    <lineage>
        <taxon>Bacteria</taxon>
        <taxon>Pseudomonadati</taxon>
        <taxon>Pseudomonadota</taxon>
        <taxon>Gammaproteobacteria</taxon>
        <taxon>Chromatiales</taxon>
        <taxon>Sedimenticolaceae</taxon>
        <taxon>Candidatus Thiodiazotropha</taxon>
    </lineage>
</organism>
<keyword evidence="2" id="KW-1185">Reference proteome</keyword>